<dbReference type="SMART" id="SM00355">
    <property type="entry name" value="ZnF_C2H2"/>
    <property type="match status" value="4"/>
</dbReference>
<evidence type="ECO:0000313" key="7">
    <source>
        <dbReference type="EMBL" id="KAB0794614.1"/>
    </source>
</evidence>
<feature type="domain" description="C2H2-type" evidence="6">
    <location>
        <begin position="284"/>
        <end position="307"/>
    </location>
</feature>
<organism evidence="7 9">
    <name type="scientific">Photinus pyralis</name>
    <name type="common">Common eastern firefly</name>
    <name type="synonym">Lampyris pyralis</name>
    <dbReference type="NCBI Taxonomy" id="7054"/>
    <lineage>
        <taxon>Eukaryota</taxon>
        <taxon>Metazoa</taxon>
        <taxon>Ecdysozoa</taxon>
        <taxon>Arthropoda</taxon>
        <taxon>Hexapoda</taxon>
        <taxon>Insecta</taxon>
        <taxon>Pterygota</taxon>
        <taxon>Neoptera</taxon>
        <taxon>Endopterygota</taxon>
        <taxon>Coleoptera</taxon>
        <taxon>Polyphaga</taxon>
        <taxon>Elateriformia</taxon>
        <taxon>Elateroidea</taxon>
        <taxon>Lampyridae</taxon>
        <taxon>Lampyrinae</taxon>
        <taxon>Photinus</taxon>
    </lineage>
</organism>
<evidence type="ECO:0000256" key="5">
    <source>
        <dbReference type="SAM" id="MobiDB-lite"/>
    </source>
</evidence>
<keyword evidence="1" id="KW-0479">Metal-binding</keyword>
<evidence type="ECO:0000313" key="8">
    <source>
        <dbReference type="EMBL" id="KAB0797889.1"/>
    </source>
</evidence>
<dbReference type="EMBL" id="VVIM01000006">
    <property type="protein sequence ID" value="KAB0797889.1"/>
    <property type="molecule type" value="Genomic_DNA"/>
</dbReference>
<dbReference type="EMBL" id="VVIM01000008">
    <property type="protein sequence ID" value="KAB0794614.1"/>
    <property type="molecule type" value="Genomic_DNA"/>
</dbReference>
<evidence type="ECO:0000256" key="1">
    <source>
        <dbReference type="ARBA" id="ARBA00022723"/>
    </source>
</evidence>
<gene>
    <name evidence="8" type="ORF">PPYR_08882</name>
    <name evidence="7" type="ORF">PPYR_11453</name>
</gene>
<dbReference type="PANTHER" id="PTHR24403">
    <property type="entry name" value="ZINC FINGER PROTEIN"/>
    <property type="match status" value="1"/>
</dbReference>
<evidence type="ECO:0000313" key="9">
    <source>
        <dbReference type="Proteomes" id="UP000327044"/>
    </source>
</evidence>
<keyword evidence="4" id="KW-0862">Zinc</keyword>
<dbReference type="Pfam" id="PF13909">
    <property type="entry name" value="zf-H2C2_5"/>
    <property type="match status" value="1"/>
</dbReference>
<dbReference type="GO" id="GO:0045944">
    <property type="term" value="P:positive regulation of transcription by RNA polymerase II"/>
    <property type="evidence" value="ECO:0007669"/>
    <property type="project" value="TreeGrafter"/>
</dbReference>
<feature type="domain" description="C2H2-type" evidence="6">
    <location>
        <begin position="90"/>
        <end position="113"/>
    </location>
</feature>
<dbReference type="Proteomes" id="UP000327044">
    <property type="component" value="Unassembled WGS sequence"/>
</dbReference>
<name>A0A5N4ABC4_PHOPY</name>
<dbReference type="InterPro" id="IPR013087">
    <property type="entry name" value="Znf_C2H2_type"/>
</dbReference>
<feature type="domain" description="C2H2-type" evidence="6">
    <location>
        <begin position="245"/>
        <end position="265"/>
    </location>
</feature>
<evidence type="ECO:0000259" key="6">
    <source>
        <dbReference type="SMART" id="SM00355"/>
    </source>
</evidence>
<feature type="domain" description="C2H2-type" evidence="6">
    <location>
        <begin position="136"/>
        <end position="159"/>
    </location>
</feature>
<protein>
    <recommendedName>
        <fullName evidence="6">C2H2-type domain-containing protein</fullName>
    </recommendedName>
</protein>
<comment type="caution">
    <text evidence="7">The sequence shown here is derived from an EMBL/GenBank/DDBJ whole genome shotgun (WGS) entry which is preliminary data.</text>
</comment>
<proteinExistence type="predicted"/>
<dbReference type="PANTHER" id="PTHR24403:SF67">
    <property type="entry name" value="FI01116P-RELATED"/>
    <property type="match status" value="1"/>
</dbReference>
<keyword evidence="3" id="KW-0863">Zinc-finger</keyword>
<evidence type="ECO:0000256" key="3">
    <source>
        <dbReference type="ARBA" id="ARBA00022771"/>
    </source>
</evidence>
<dbReference type="InterPro" id="IPR050688">
    <property type="entry name" value="Zinc_finger/UBP_domain"/>
</dbReference>
<reference evidence="7" key="2">
    <citation type="submission" date="2019-08" db="EMBL/GenBank/DDBJ databases">
        <authorList>
            <consortium name="Photinus pyralis genome working group"/>
            <person name="Fallon T.R."/>
            <person name="Sander Lower S.E."/>
            <person name="Weng J.-K."/>
        </authorList>
    </citation>
    <scope>NUCLEOTIDE SEQUENCE</scope>
    <source>
        <strain evidence="7">1611_PpyrPB1</strain>
        <tissue evidence="7">Whole body</tissue>
    </source>
</reference>
<sequence length="310" mass="36390">MSSPETVDDEEEEAEDPIDLEYETELSLFISEQELLINHNVNRESIKQEGVSRKDSQEIVRTPFENKICNSQRKQYSVYYIPVRSTVAEFNCSYCDYITKWKNNLTAHMSGRHRATTFKYPHCEYVRKWMRSLPVFKCNCCTYATKWKYNLTAHVSGRHGSTFLLLHHKGQVDQGPVKPETTPISKKKTESSFDIHNHRSEKVEDSLAKTIFWRHYVDLLLNATPATDFDRSNRWKNKFVPNIVAKCEQCDFVSKSKQSLALHVCRFQPYLVDRMKICYNSDGFKCIHCDYSTKFNKRLSLHMQSCHLEL</sequence>
<reference evidence="7 9" key="1">
    <citation type="journal article" date="2018" name="Elife">
        <title>Firefly genomes illuminate parallel origins of bioluminescence in beetles.</title>
        <authorList>
            <person name="Fallon T.R."/>
            <person name="Lower S.E."/>
            <person name="Chang C.H."/>
            <person name="Bessho-Uehara M."/>
            <person name="Martin G.J."/>
            <person name="Bewick A.J."/>
            <person name="Behringer M."/>
            <person name="Debat H.J."/>
            <person name="Wong I."/>
            <person name="Day J.C."/>
            <person name="Suvorov A."/>
            <person name="Silva C.J."/>
            <person name="Stanger-Hall K.F."/>
            <person name="Hall D.W."/>
            <person name="Schmitz R.J."/>
            <person name="Nelson D.R."/>
            <person name="Lewis S.M."/>
            <person name="Shigenobu S."/>
            <person name="Bybee S.M."/>
            <person name="Larracuente A.M."/>
            <person name="Oba Y."/>
            <person name="Weng J.K."/>
        </authorList>
    </citation>
    <scope>NUCLEOTIDE SEQUENCE [LARGE SCALE GENOMIC DNA]</scope>
    <source>
        <strain evidence="7">1611_PpyrPB1</strain>
        <tissue evidence="7">Whole body</tissue>
    </source>
</reference>
<evidence type="ECO:0000256" key="2">
    <source>
        <dbReference type="ARBA" id="ARBA00022737"/>
    </source>
</evidence>
<keyword evidence="9" id="KW-1185">Reference proteome</keyword>
<dbReference type="GO" id="GO:0005634">
    <property type="term" value="C:nucleus"/>
    <property type="evidence" value="ECO:0007669"/>
    <property type="project" value="TreeGrafter"/>
</dbReference>
<accession>A0A5N4ABC4</accession>
<dbReference type="Gene3D" id="3.30.160.60">
    <property type="entry name" value="Classic Zinc Finger"/>
    <property type="match status" value="1"/>
</dbReference>
<feature type="region of interest" description="Disordered" evidence="5">
    <location>
        <begin position="172"/>
        <end position="191"/>
    </location>
</feature>
<keyword evidence="2" id="KW-0677">Repeat</keyword>
<dbReference type="AlphaFoldDB" id="A0A5N4ABC4"/>
<dbReference type="InParanoid" id="A0A5N4ABC4"/>
<evidence type="ECO:0000256" key="4">
    <source>
        <dbReference type="ARBA" id="ARBA00022833"/>
    </source>
</evidence>
<dbReference type="GO" id="GO:0008270">
    <property type="term" value="F:zinc ion binding"/>
    <property type="evidence" value="ECO:0007669"/>
    <property type="project" value="UniProtKB-KW"/>
</dbReference>